<accession>A0AAD9NYL4</accession>
<protein>
    <submittedName>
        <fullName evidence="1">Uncharacterized protein</fullName>
    </submittedName>
</protein>
<comment type="caution">
    <text evidence="1">The sequence shown here is derived from an EMBL/GenBank/DDBJ whole genome shotgun (WGS) entry which is preliminary data.</text>
</comment>
<dbReference type="EMBL" id="JAODUO010000250">
    <property type="protein sequence ID" value="KAK2184867.1"/>
    <property type="molecule type" value="Genomic_DNA"/>
</dbReference>
<dbReference type="AlphaFoldDB" id="A0AAD9NYL4"/>
<name>A0AAD9NYL4_RIDPI</name>
<sequence length="331" mass="37559">MYTIVVCVTDMDDDDVYTTAGVFPASRKAMTISNKAMDEGDLRTSASTRKDQQLLSDITAKLYNIELDQVRPSYDVALRTGGYRRPKRRGRRTAGAELPGRSEERMDELRYPRNYAAVLACNDEDNEDFNPRRWQVPERCAKVAQPRPQADDFFTAAVTTRRRVPSQSDNAKIELIELLARSRSVFAPLHDDQDDFVVQPMPAPKADYKPYVSRYEPLAATSEFDLPEPTSNPRIALKIAESNRDIEEFDAMLDERFRKSSAQSRSRYGDFRSAVASAEVPPAAVDEQAQYPADDVMMTNYTPAYYTGRATYAGPATSVSHRRYTYREVHM</sequence>
<proteinExistence type="predicted"/>
<evidence type="ECO:0000313" key="2">
    <source>
        <dbReference type="Proteomes" id="UP001209878"/>
    </source>
</evidence>
<keyword evidence="2" id="KW-1185">Reference proteome</keyword>
<reference evidence="1" key="1">
    <citation type="journal article" date="2023" name="Mol. Biol. Evol.">
        <title>Third-Generation Sequencing Reveals the Adaptive Role of the Epigenome in Three Deep-Sea Polychaetes.</title>
        <authorList>
            <person name="Perez M."/>
            <person name="Aroh O."/>
            <person name="Sun Y."/>
            <person name="Lan Y."/>
            <person name="Juniper S.K."/>
            <person name="Young C.R."/>
            <person name="Angers B."/>
            <person name="Qian P.Y."/>
        </authorList>
    </citation>
    <scope>NUCLEOTIDE SEQUENCE</scope>
    <source>
        <strain evidence="1">R07B-5</strain>
    </source>
</reference>
<dbReference type="Proteomes" id="UP001209878">
    <property type="component" value="Unassembled WGS sequence"/>
</dbReference>
<gene>
    <name evidence="1" type="ORF">NP493_250g04120</name>
</gene>
<evidence type="ECO:0000313" key="1">
    <source>
        <dbReference type="EMBL" id="KAK2184867.1"/>
    </source>
</evidence>
<organism evidence="1 2">
    <name type="scientific">Ridgeia piscesae</name>
    <name type="common">Tubeworm</name>
    <dbReference type="NCBI Taxonomy" id="27915"/>
    <lineage>
        <taxon>Eukaryota</taxon>
        <taxon>Metazoa</taxon>
        <taxon>Spiralia</taxon>
        <taxon>Lophotrochozoa</taxon>
        <taxon>Annelida</taxon>
        <taxon>Polychaeta</taxon>
        <taxon>Sedentaria</taxon>
        <taxon>Canalipalpata</taxon>
        <taxon>Sabellida</taxon>
        <taxon>Siboglinidae</taxon>
        <taxon>Ridgeia</taxon>
    </lineage>
</organism>